<dbReference type="EMBL" id="LR796947">
    <property type="protein sequence ID" value="CAB4177408.1"/>
    <property type="molecule type" value="Genomic_DNA"/>
</dbReference>
<reference evidence="2" key="1">
    <citation type="submission" date="2020-05" db="EMBL/GenBank/DDBJ databases">
        <authorList>
            <person name="Chiriac C."/>
            <person name="Salcher M."/>
            <person name="Ghai R."/>
            <person name="Kavagutti S V."/>
        </authorList>
    </citation>
    <scope>NUCLEOTIDE SEQUENCE</scope>
</reference>
<keyword evidence="1" id="KW-0812">Transmembrane</keyword>
<organism evidence="2">
    <name type="scientific">uncultured Caudovirales phage</name>
    <dbReference type="NCBI Taxonomy" id="2100421"/>
    <lineage>
        <taxon>Viruses</taxon>
        <taxon>Duplodnaviria</taxon>
        <taxon>Heunggongvirae</taxon>
        <taxon>Uroviricota</taxon>
        <taxon>Caudoviricetes</taxon>
        <taxon>Peduoviridae</taxon>
        <taxon>Maltschvirus</taxon>
        <taxon>Maltschvirus maltsch</taxon>
    </lineage>
</organism>
<keyword evidence="1" id="KW-0472">Membrane</keyword>
<protein>
    <submittedName>
        <fullName evidence="2">Uncharacterized protein</fullName>
    </submittedName>
</protein>
<accession>A0A6J5Q7E3</accession>
<evidence type="ECO:0000256" key="1">
    <source>
        <dbReference type="SAM" id="Phobius"/>
    </source>
</evidence>
<evidence type="ECO:0000313" key="2">
    <source>
        <dbReference type="EMBL" id="CAB4177408.1"/>
    </source>
</evidence>
<gene>
    <name evidence="2" type="ORF">UFOVP999_51</name>
</gene>
<sequence length="64" mass="6854">MTQLTKNKVQAMLMSYLRAGVASCVALYMAGITDPKAYATVFLSSFAGPAMKAVDKSAKEYGKK</sequence>
<proteinExistence type="predicted"/>
<keyword evidence="1" id="KW-1133">Transmembrane helix</keyword>
<name>A0A6J5Q7E3_9CAUD</name>
<feature type="transmembrane region" description="Helical" evidence="1">
    <location>
        <begin position="12"/>
        <end position="31"/>
    </location>
</feature>